<gene>
    <name evidence="2" type="ORF">SAY86_001447</name>
</gene>
<reference evidence="2 3" key="1">
    <citation type="journal article" date="2023" name="Hortic Res">
        <title>Pangenome of water caltrop reveals structural variations and asymmetric subgenome divergence after allopolyploidization.</title>
        <authorList>
            <person name="Zhang X."/>
            <person name="Chen Y."/>
            <person name="Wang L."/>
            <person name="Yuan Y."/>
            <person name="Fang M."/>
            <person name="Shi L."/>
            <person name="Lu R."/>
            <person name="Comes H.P."/>
            <person name="Ma Y."/>
            <person name="Chen Y."/>
            <person name="Huang G."/>
            <person name="Zhou Y."/>
            <person name="Zheng Z."/>
            <person name="Qiu Y."/>
        </authorList>
    </citation>
    <scope>NUCLEOTIDE SEQUENCE [LARGE SCALE GENOMIC DNA]</scope>
    <source>
        <strain evidence="2">F231</strain>
    </source>
</reference>
<feature type="region of interest" description="Disordered" evidence="1">
    <location>
        <begin position="69"/>
        <end position="88"/>
    </location>
</feature>
<evidence type="ECO:0000313" key="2">
    <source>
        <dbReference type="EMBL" id="KAK4803244.1"/>
    </source>
</evidence>
<sequence>MTPAHALTKIDPDSMQKRAACSKKLRIKENQAQVLRYAKGLGLIEQDSHSQLDEYSPVEKLGSKSLQFSRQGSNRKIMIHEEEEEEEE</sequence>
<organism evidence="2 3">
    <name type="scientific">Trapa natans</name>
    <name type="common">Water chestnut</name>
    <dbReference type="NCBI Taxonomy" id="22666"/>
    <lineage>
        <taxon>Eukaryota</taxon>
        <taxon>Viridiplantae</taxon>
        <taxon>Streptophyta</taxon>
        <taxon>Embryophyta</taxon>
        <taxon>Tracheophyta</taxon>
        <taxon>Spermatophyta</taxon>
        <taxon>Magnoliopsida</taxon>
        <taxon>eudicotyledons</taxon>
        <taxon>Gunneridae</taxon>
        <taxon>Pentapetalae</taxon>
        <taxon>rosids</taxon>
        <taxon>malvids</taxon>
        <taxon>Myrtales</taxon>
        <taxon>Lythraceae</taxon>
        <taxon>Trapa</taxon>
    </lineage>
</organism>
<proteinExistence type="predicted"/>
<evidence type="ECO:0000313" key="3">
    <source>
        <dbReference type="Proteomes" id="UP001346149"/>
    </source>
</evidence>
<dbReference type="Proteomes" id="UP001346149">
    <property type="component" value="Unassembled WGS sequence"/>
</dbReference>
<keyword evidence="3" id="KW-1185">Reference proteome</keyword>
<evidence type="ECO:0000256" key="1">
    <source>
        <dbReference type="SAM" id="MobiDB-lite"/>
    </source>
</evidence>
<protein>
    <submittedName>
        <fullName evidence="2">Uncharacterized protein</fullName>
    </submittedName>
</protein>
<dbReference type="EMBL" id="JAXQNO010000002">
    <property type="protein sequence ID" value="KAK4803244.1"/>
    <property type="molecule type" value="Genomic_DNA"/>
</dbReference>
<name>A0AAN7MCR0_TRANT</name>
<comment type="caution">
    <text evidence="2">The sequence shown here is derived from an EMBL/GenBank/DDBJ whole genome shotgun (WGS) entry which is preliminary data.</text>
</comment>
<dbReference type="AlphaFoldDB" id="A0AAN7MCR0"/>
<accession>A0AAN7MCR0</accession>